<evidence type="ECO:0000313" key="2">
    <source>
        <dbReference type="Proteomes" id="UP000092154"/>
    </source>
</evidence>
<reference evidence="1 2" key="1">
    <citation type="submission" date="2016-06" db="EMBL/GenBank/DDBJ databases">
        <title>Comparative genomics of the ectomycorrhizal sister species Rhizopogon vinicolor and Rhizopogon vesiculosus (Basidiomycota: Boletales) reveals a divergence of the mating type B locus.</title>
        <authorList>
            <consortium name="DOE Joint Genome Institute"/>
            <person name="Mujic A.B."/>
            <person name="Kuo A."/>
            <person name="Tritt A."/>
            <person name="Lipzen A."/>
            <person name="Chen C."/>
            <person name="Johnson J."/>
            <person name="Sharma A."/>
            <person name="Barry K."/>
            <person name="Grigoriev I.V."/>
            <person name="Spatafora J.W."/>
        </authorList>
    </citation>
    <scope>NUCLEOTIDE SEQUENCE [LARGE SCALE GENOMIC DNA]</scope>
    <source>
        <strain evidence="1 2">AM-OR11-026</strain>
    </source>
</reference>
<dbReference type="OrthoDB" id="10592359at2759"/>
<dbReference type="InParanoid" id="A0A1B7MW89"/>
<dbReference type="Proteomes" id="UP000092154">
    <property type="component" value="Unassembled WGS sequence"/>
</dbReference>
<accession>A0A1B7MW89</accession>
<sequence length="113" mass="12141">MRGMRSTLTVVLSSESQPLMGFSLVPNPSLWTPPRCDGPRISATCPSLVFSVRSGGCGAGSTVPKMVNVRTVMLSEIILTPRFKRCCSGSISCCTSSTSDYKGGKHHDRTTVW</sequence>
<protein>
    <submittedName>
        <fullName evidence="1">Uncharacterized protein</fullName>
    </submittedName>
</protein>
<name>A0A1B7MW89_9AGAM</name>
<proteinExistence type="predicted"/>
<keyword evidence="2" id="KW-1185">Reference proteome</keyword>
<gene>
    <name evidence="1" type="ORF">K503DRAFT_867246</name>
</gene>
<dbReference type="AlphaFoldDB" id="A0A1B7MW89"/>
<evidence type="ECO:0000313" key="1">
    <source>
        <dbReference type="EMBL" id="OAX36888.1"/>
    </source>
</evidence>
<organism evidence="1 2">
    <name type="scientific">Rhizopogon vinicolor AM-OR11-026</name>
    <dbReference type="NCBI Taxonomy" id="1314800"/>
    <lineage>
        <taxon>Eukaryota</taxon>
        <taxon>Fungi</taxon>
        <taxon>Dikarya</taxon>
        <taxon>Basidiomycota</taxon>
        <taxon>Agaricomycotina</taxon>
        <taxon>Agaricomycetes</taxon>
        <taxon>Agaricomycetidae</taxon>
        <taxon>Boletales</taxon>
        <taxon>Suillineae</taxon>
        <taxon>Rhizopogonaceae</taxon>
        <taxon>Rhizopogon</taxon>
    </lineage>
</organism>
<dbReference type="EMBL" id="KV448386">
    <property type="protein sequence ID" value="OAX36888.1"/>
    <property type="molecule type" value="Genomic_DNA"/>
</dbReference>